<organism evidence="7 8">
    <name type="scientific">Anabas testudineus</name>
    <name type="common">Climbing perch</name>
    <name type="synonym">Anthias testudineus</name>
    <dbReference type="NCBI Taxonomy" id="64144"/>
    <lineage>
        <taxon>Eukaryota</taxon>
        <taxon>Metazoa</taxon>
        <taxon>Chordata</taxon>
        <taxon>Craniata</taxon>
        <taxon>Vertebrata</taxon>
        <taxon>Euteleostomi</taxon>
        <taxon>Actinopterygii</taxon>
        <taxon>Neopterygii</taxon>
        <taxon>Teleostei</taxon>
        <taxon>Neoteleostei</taxon>
        <taxon>Acanthomorphata</taxon>
        <taxon>Anabantaria</taxon>
        <taxon>Anabantiformes</taxon>
        <taxon>Anabantoidei</taxon>
        <taxon>Anabantidae</taxon>
        <taxon>Anabas</taxon>
    </lineage>
</organism>
<keyword evidence="8" id="KW-1185">Reference proteome</keyword>
<feature type="transmembrane region" description="Helical" evidence="6">
    <location>
        <begin position="18"/>
        <end position="39"/>
    </location>
</feature>
<keyword evidence="4 6" id="KW-1133">Transmembrane helix</keyword>
<reference evidence="7" key="3">
    <citation type="submission" date="2025-09" db="UniProtKB">
        <authorList>
            <consortium name="Ensembl"/>
        </authorList>
    </citation>
    <scope>IDENTIFICATION</scope>
</reference>
<comment type="subcellular location">
    <subcellularLocation>
        <location evidence="1">Membrane</location>
        <topology evidence="1">Multi-pass membrane protein</topology>
    </subcellularLocation>
</comment>
<proteinExistence type="inferred from homology"/>
<evidence type="ECO:0000256" key="4">
    <source>
        <dbReference type="ARBA" id="ARBA00022989"/>
    </source>
</evidence>
<evidence type="ECO:0000256" key="2">
    <source>
        <dbReference type="ARBA" id="ARBA00006371"/>
    </source>
</evidence>
<reference evidence="7" key="1">
    <citation type="submission" date="2021-04" db="EMBL/GenBank/DDBJ databases">
        <authorList>
            <consortium name="Wellcome Sanger Institute Data Sharing"/>
        </authorList>
    </citation>
    <scope>NUCLEOTIDE SEQUENCE [LARGE SCALE GENOMIC DNA]</scope>
</reference>
<evidence type="ECO:0000256" key="3">
    <source>
        <dbReference type="ARBA" id="ARBA00022692"/>
    </source>
</evidence>
<protein>
    <recommendedName>
        <fullName evidence="9">Transmembrane protein 229B</fullName>
    </recommendedName>
</protein>
<evidence type="ECO:0000256" key="5">
    <source>
        <dbReference type="ARBA" id="ARBA00023136"/>
    </source>
</evidence>
<dbReference type="Pfam" id="PF06541">
    <property type="entry name" value="ABC_trans_CmpB"/>
    <property type="match status" value="1"/>
</dbReference>
<dbReference type="InterPro" id="IPR010540">
    <property type="entry name" value="CmpB_TMEM229"/>
</dbReference>
<dbReference type="InParanoid" id="A0A3Q1I033"/>
<sequence>SATILNPTYTLNLSLFRLYVYALHGCLCEVAFTAVWDWCSTRDRRLAGHSSLWALPMYATAIYLMESLRACLLALHQPLPVRLIVHTMFIYLWEFSWGSGLRLLGACPWDYSGHRYNLHGLVTLEYALPWAAAAFITEQHVIRNTLRIRLSLELIRLGKGSNSELRHESGISFVTEILIKKLFIVPKC</sequence>
<evidence type="ECO:0000313" key="8">
    <source>
        <dbReference type="Proteomes" id="UP000265040"/>
    </source>
</evidence>
<dbReference type="PANTHER" id="PTHR31746:SF3">
    <property type="entry name" value="TRANSMEMBRANE PROTEIN 229B"/>
    <property type="match status" value="1"/>
</dbReference>
<dbReference type="Ensembl" id="ENSATET00000013215.2">
    <property type="protein sequence ID" value="ENSATEP00000012999.2"/>
    <property type="gene ID" value="ENSATEG00000009093.2"/>
</dbReference>
<dbReference type="GO" id="GO:0016020">
    <property type="term" value="C:membrane"/>
    <property type="evidence" value="ECO:0007669"/>
    <property type="project" value="UniProtKB-SubCell"/>
</dbReference>
<accession>A0A3Q1I033</accession>
<dbReference type="PANTHER" id="PTHR31746">
    <property type="entry name" value="TRANSMEMBRANE PROTEIN 229 FAMILY MEMBER"/>
    <property type="match status" value="1"/>
</dbReference>
<evidence type="ECO:0000256" key="1">
    <source>
        <dbReference type="ARBA" id="ARBA00004141"/>
    </source>
</evidence>
<reference evidence="7" key="2">
    <citation type="submission" date="2025-08" db="UniProtKB">
        <authorList>
            <consortium name="Ensembl"/>
        </authorList>
    </citation>
    <scope>IDENTIFICATION</scope>
</reference>
<feature type="transmembrane region" description="Helical" evidence="6">
    <location>
        <begin position="46"/>
        <end position="65"/>
    </location>
</feature>
<dbReference type="GeneTree" id="ENSGT00390000010899"/>
<evidence type="ECO:0008006" key="9">
    <source>
        <dbReference type="Google" id="ProtNLM"/>
    </source>
</evidence>
<keyword evidence="5 6" id="KW-0472">Membrane</keyword>
<evidence type="ECO:0000313" key="7">
    <source>
        <dbReference type="Ensembl" id="ENSATEP00000012999.2"/>
    </source>
</evidence>
<name>A0A3Q1I033_ANATE</name>
<keyword evidence="3 6" id="KW-0812">Transmembrane</keyword>
<evidence type="ECO:0000256" key="6">
    <source>
        <dbReference type="SAM" id="Phobius"/>
    </source>
</evidence>
<dbReference type="Proteomes" id="UP000265040">
    <property type="component" value="Chromosome 15"/>
</dbReference>
<comment type="similarity">
    <text evidence="2">Belongs to the TMEM229 family.</text>
</comment>
<dbReference type="OrthoDB" id="5946847at2759"/>
<dbReference type="AlphaFoldDB" id="A0A3Q1I033"/>